<proteinExistence type="predicted"/>
<sequence>MINDYLLYYGPGVEHYKRDCLKTLYFTLVHPYIHYGNINWASNYDTSLKRIFLLQKSSRDKTDYDIIKQEHRFLWDEDEDTNLTWEKQLARKYYDKLFKEYCISDLSRYKENKFAMRWRIEKEVVEGKGQFICGNKKCNERDGLRSWEVNFSYIEHNEKKNALVKLRLCPDCSYKLNYHHKRKLAKQKTINEKKKERRDKKSKKHKKKAKRHRDQHDTSSESADSSDSGTDNNKSGTSSKDKQSGNDKTKSGEESGASTSHVAGEDIWKGPAKLAVDKTRDEEFEDYFQDLFL</sequence>
<dbReference type="PhylomeDB" id="A7RLK4"/>
<reference evidence="2 3" key="1">
    <citation type="journal article" date="2007" name="Science">
        <title>Sea anemone genome reveals ancestral eumetazoan gene repertoire and genomic organization.</title>
        <authorList>
            <person name="Putnam N.H."/>
            <person name="Srivastava M."/>
            <person name="Hellsten U."/>
            <person name="Dirks B."/>
            <person name="Chapman J."/>
            <person name="Salamov A."/>
            <person name="Terry A."/>
            <person name="Shapiro H."/>
            <person name="Lindquist E."/>
            <person name="Kapitonov V.V."/>
            <person name="Jurka J."/>
            <person name="Genikhovich G."/>
            <person name="Grigoriev I.V."/>
            <person name="Lucas S.M."/>
            <person name="Steele R.E."/>
            <person name="Finnerty J.R."/>
            <person name="Technau U."/>
            <person name="Martindale M.Q."/>
            <person name="Rokhsar D.S."/>
        </authorList>
    </citation>
    <scope>NUCLEOTIDE SEQUENCE [LARGE SCALE GENOMIC DNA]</scope>
    <source>
        <strain evidence="3">CH2 X CH6</strain>
    </source>
</reference>
<evidence type="ECO:0000313" key="3">
    <source>
        <dbReference type="Proteomes" id="UP000001593"/>
    </source>
</evidence>
<accession>A7RLK4</accession>
<feature type="compositionally biased region" description="Basic and acidic residues" evidence="1">
    <location>
        <begin position="239"/>
        <end position="253"/>
    </location>
</feature>
<feature type="compositionally biased region" description="Low complexity" evidence="1">
    <location>
        <begin position="220"/>
        <end position="231"/>
    </location>
</feature>
<evidence type="ECO:0008006" key="4">
    <source>
        <dbReference type="Google" id="ProtNLM"/>
    </source>
</evidence>
<dbReference type="InterPro" id="IPR019129">
    <property type="entry name" value="Folate-sensitive_fs_Fra10Ac1"/>
</dbReference>
<dbReference type="Proteomes" id="UP000001593">
    <property type="component" value="Unassembled WGS sequence"/>
</dbReference>
<dbReference type="AlphaFoldDB" id="A7RLK4"/>
<dbReference type="InterPro" id="IPR050645">
    <property type="entry name" value="Histidine_acid_phosphatase"/>
</dbReference>
<evidence type="ECO:0000256" key="1">
    <source>
        <dbReference type="SAM" id="MobiDB-lite"/>
    </source>
</evidence>
<keyword evidence="3" id="KW-1185">Reference proteome</keyword>
<organism evidence="2 3">
    <name type="scientific">Nematostella vectensis</name>
    <name type="common">Starlet sea anemone</name>
    <dbReference type="NCBI Taxonomy" id="45351"/>
    <lineage>
        <taxon>Eukaryota</taxon>
        <taxon>Metazoa</taxon>
        <taxon>Cnidaria</taxon>
        <taxon>Anthozoa</taxon>
        <taxon>Hexacorallia</taxon>
        <taxon>Actiniaria</taxon>
        <taxon>Edwardsiidae</taxon>
        <taxon>Nematostella</taxon>
    </lineage>
</organism>
<dbReference type="EMBL" id="DS469518">
    <property type="protein sequence ID" value="EDO47707.1"/>
    <property type="molecule type" value="Genomic_DNA"/>
</dbReference>
<dbReference type="eggNOG" id="KOG1297">
    <property type="taxonomic scope" value="Eukaryota"/>
</dbReference>
<dbReference type="PANTHER" id="PTHR11567">
    <property type="entry name" value="ACID PHOSPHATASE-RELATED"/>
    <property type="match status" value="1"/>
</dbReference>
<dbReference type="HOGENOM" id="CLU_061714_0_0_1"/>
<name>A7RLK4_NEMVE</name>
<dbReference type="InParanoid" id="A7RLK4"/>
<feature type="compositionally biased region" description="Basic residues" evidence="1">
    <location>
        <begin position="195"/>
        <end position="213"/>
    </location>
</feature>
<dbReference type="STRING" id="45351.A7RLK4"/>
<dbReference type="Pfam" id="PF09725">
    <property type="entry name" value="Fra10Ac1"/>
    <property type="match status" value="1"/>
</dbReference>
<dbReference type="OMA" id="EYFQDMF"/>
<feature type="region of interest" description="Disordered" evidence="1">
    <location>
        <begin position="183"/>
        <end position="271"/>
    </location>
</feature>
<gene>
    <name evidence="2" type="ORF">NEMVEDRAFT_v1g239148</name>
</gene>
<dbReference type="GO" id="GO:0016791">
    <property type="term" value="F:phosphatase activity"/>
    <property type="evidence" value="ECO:0000318"/>
    <property type="project" value="GO_Central"/>
</dbReference>
<evidence type="ECO:0000313" key="2">
    <source>
        <dbReference type="EMBL" id="EDO47707.1"/>
    </source>
</evidence>
<protein>
    <recommendedName>
        <fullName evidence="4">Protein FRA10AC1 homolog</fullName>
    </recommendedName>
</protein>
<dbReference type="PANTHER" id="PTHR11567:SF25">
    <property type="entry name" value="PROTEIN FRA10AC1"/>
    <property type="match status" value="1"/>
</dbReference>